<evidence type="ECO:0000313" key="1">
    <source>
        <dbReference type="EMBL" id="CAB0016050.1"/>
    </source>
</evidence>
<gene>
    <name evidence="1" type="ORF">NTEN_LOCUS20374</name>
</gene>
<proteinExistence type="predicted"/>
<protein>
    <submittedName>
        <fullName evidence="1">Uncharacterized protein</fullName>
    </submittedName>
</protein>
<reference evidence="1 2" key="1">
    <citation type="submission" date="2020-02" db="EMBL/GenBank/DDBJ databases">
        <authorList>
            <person name="Ferguson B K."/>
        </authorList>
    </citation>
    <scope>NUCLEOTIDE SEQUENCE [LARGE SCALE GENOMIC DNA]</scope>
</reference>
<accession>A0A6H5HE27</accession>
<organism evidence="1 2">
    <name type="scientific">Nesidiocoris tenuis</name>
    <dbReference type="NCBI Taxonomy" id="355587"/>
    <lineage>
        <taxon>Eukaryota</taxon>
        <taxon>Metazoa</taxon>
        <taxon>Ecdysozoa</taxon>
        <taxon>Arthropoda</taxon>
        <taxon>Hexapoda</taxon>
        <taxon>Insecta</taxon>
        <taxon>Pterygota</taxon>
        <taxon>Neoptera</taxon>
        <taxon>Paraneoptera</taxon>
        <taxon>Hemiptera</taxon>
        <taxon>Heteroptera</taxon>
        <taxon>Panheteroptera</taxon>
        <taxon>Cimicomorpha</taxon>
        <taxon>Miridae</taxon>
        <taxon>Dicyphina</taxon>
        <taxon>Nesidiocoris</taxon>
    </lineage>
</organism>
<dbReference type="AlphaFoldDB" id="A0A6H5HE27"/>
<dbReference type="Proteomes" id="UP000479000">
    <property type="component" value="Unassembled WGS sequence"/>
</dbReference>
<evidence type="ECO:0000313" key="2">
    <source>
        <dbReference type="Proteomes" id="UP000479000"/>
    </source>
</evidence>
<feature type="non-terminal residue" evidence="1">
    <location>
        <position position="1"/>
    </location>
</feature>
<sequence length="51" mass="5850">FNTCVEWSTLAINASSYRGASKTACYEKHDEGARKDIQFQRCDVTHTSYIF</sequence>
<name>A0A6H5HE27_9HEMI</name>
<keyword evidence="2" id="KW-1185">Reference proteome</keyword>
<dbReference type="EMBL" id="CADCXU010029859">
    <property type="protein sequence ID" value="CAB0016050.1"/>
    <property type="molecule type" value="Genomic_DNA"/>
</dbReference>